<dbReference type="EMBL" id="HACA01001825">
    <property type="protein sequence ID" value="CDW19186.1"/>
    <property type="molecule type" value="Transcribed_RNA"/>
</dbReference>
<feature type="signal peptide" evidence="2">
    <location>
        <begin position="1"/>
        <end position="20"/>
    </location>
</feature>
<feature type="compositionally biased region" description="Basic and acidic residues" evidence="1">
    <location>
        <begin position="197"/>
        <end position="207"/>
    </location>
</feature>
<evidence type="ECO:0000256" key="1">
    <source>
        <dbReference type="SAM" id="MobiDB-lite"/>
    </source>
</evidence>
<protein>
    <submittedName>
        <fullName evidence="3">Uncharacterized protein</fullName>
    </submittedName>
</protein>
<evidence type="ECO:0000256" key="2">
    <source>
        <dbReference type="SAM" id="SignalP"/>
    </source>
</evidence>
<feature type="region of interest" description="Disordered" evidence="1">
    <location>
        <begin position="279"/>
        <end position="309"/>
    </location>
</feature>
<reference evidence="3" key="1">
    <citation type="submission" date="2014-05" db="EMBL/GenBank/DDBJ databases">
        <authorList>
            <person name="Chronopoulou M."/>
        </authorList>
    </citation>
    <scope>NUCLEOTIDE SEQUENCE</scope>
    <source>
        <tissue evidence="3">Whole organism</tissue>
    </source>
</reference>
<dbReference type="AlphaFoldDB" id="A0A0K2T119"/>
<evidence type="ECO:0000313" key="3">
    <source>
        <dbReference type="EMBL" id="CDW19186.1"/>
    </source>
</evidence>
<name>A0A0K2T119_LEPSM</name>
<proteinExistence type="predicted"/>
<sequence>MNSFFIVSSLLCIFSINVQSQRCSRHAFLPEPSFTIGKVCKETKSCTNQCQSFQKEVCNYVNEYVCTTYKRYQCVTQNSCPQRNQSNISKHNGVLTKIMNGKKKFLRNVVNGIMNKVRKARCVHSRHCSAKSSASLPQGPSSEGVQYQWKSNPALNIRKKNRSSPGSYNQKSVSIKPMPPLSSNRDTSLSSNSIPEYTKKNHGEAQKTRTSSCNEQVCTYVPYKESCGLKPRHKCQYLPQKECKFVCSSSWTCCGQETVFTTTPRPPFSLPQSSIPPIGPPAPPISPGPPAPPTDFNIIVGPPSPDVGIPLEDDYDDNYDYDEDFLIVEA</sequence>
<accession>A0A0K2T119</accession>
<feature type="compositionally biased region" description="Pro residues" evidence="1">
    <location>
        <begin position="279"/>
        <end position="293"/>
    </location>
</feature>
<keyword evidence="2" id="KW-0732">Signal</keyword>
<feature type="compositionally biased region" description="Low complexity" evidence="1">
    <location>
        <begin position="181"/>
        <end position="193"/>
    </location>
</feature>
<feature type="chain" id="PRO_5005487383" evidence="2">
    <location>
        <begin position="21"/>
        <end position="330"/>
    </location>
</feature>
<organism evidence="3">
    <name type="scientific">Lepeophtheirus salmonis</name>
    <name type="common">Salmon louse</name>
    <name type="synonym">Caligus salmonis</name>
    <dbReference type="NCBI Taxonomy" id="72036"/>
    <lineage>
        <taxon>Eukaryota</taxon>
        <taxon>Metazoa</taxon>
        <taxon>Ecdysozoa</taxon>
        <taxon>Arthropoda</taxon>
        <taxon>Crustacea</taxon>
        <taxon>Multicrustacea</taxon>
        <taxon>Hexanauplia</taxon>
        <taxon>Copepoda</taxon>
        <taxon>Siphonostomatoida</taxon>
        <taxon>Caligidae</taxon>
        <taxon>Lepeophtheirus</taxon>
    </lineage>
</organism>
<feature type="compositionally biased region" description="Polar residues" evidence="1">
    <location>
        <begin position="163"/>
        <end position="173"/>
    </location>
</feature>
<feature type="region of interest" description="Disordered" evidence="1">
    <location>
        <begin position="152"/>
        <end position="208"/>
    </location>
</feature>